<keyword evidence="2" id="KW-0472">Membrane</keyword>
<organism evidence="5 6">
    <name type="scientific">Kyrpidia tusciae (strain DSM 2912 / NBRC 15312 / T2)</name>
    <name type="common">Bacillus tusciae</name>
    <dbReference type="NCBI Taxonomy" id="562970"/>
    <lineage>
        <taxon>Bacteria</taxon>
        <taxon>Bacillati</taxon>
        <taxon>Bacillota</taxon>
        <taxon>Bacilli</taxon>
        <taxon>Bacillales</taxon>
        <taxon>Alicyclobacillaceae</taxon>
        <taxon>Kyrpidia</taxon>
    </lineage>
</organism>
<dbReference type="eggNOG" id="COG4549">
    <property type="taxonomic scope" value="Bacteria"/>
</dbReference>
<proteinExistence type="predicted"/>
<dbReference type="KEGG" id="bts:Btus_0352"/>
<evidence type="ECO:0000256" key="3">
    <source>
        <dbReference type="SAM" id="SignalP"/>
    </source>
</evidence>
<evidence type="ECO:0000256" key="1">
    <source>
        <dbReference type="SAM" id="MobiDB-lite"/>
    </source>
</evidence>
<keyword evidence="2" id="KW-0812">Transmembrane</keyword>
<keyword evidence="3" id="KW-0732">Signal</keyword>
<dbReference type="STRING" id="562970.Btus_0352"/>
<accession>D5WT20</accession>
<gene>
    <name evidence="5" type="ordered locus">Btus_0352</name>
</gene>
<keyword evidence="2" id="KW-1133">Transmembrane helix</keyword>
<evidence type="ECO:0000313" key="5">
    <source>
        <dbReference type="EMBL" id="ADG05124.1"/>
    </source>
</evidence>
<name>D5WT20_KYRT2</name>
<dbReference type="Pfam" id="PF07987">
    <property type="entry name" value="DUF1775"/>
    <property type="match status" value="1"/>
</dbReference>
<dbReference type="HOGENOM" id="CLU_087540_2_0_9"/>
<feature type="chain" id="PRO_5003079819" evidence="3">
    <location>
        <begin position="32"/>
        <end position="228"/>
    </location>
</feature>
<dbReference type="InterPro" id="IPR038507">
    <property type="entry name" value="YcnI-like_sf"/>
</dbReference>
<dbReference type="Proteomes" id="UP000002368">
    <property type="component" value="Chromosome"/>
</dbReference>
<dbReference type="CDD" id="cd08545">
    <property type="entry name" value="YcnI_like"/>
    <property type="match status" value="1"/>
</dbReference>
<dbReference type="InterPro" id="IPR012533">
    <property type="entry name" value="YcnI-copper_dom"/>
</dbReference>
<sequence>MSMRRVRMSGPLRVAALMAFFVLVFTGVASAHVTVWPKESRPGAWEKYTVRVPTEKDVPTVKIVLKVPDGVSVESMEPVPGWSYDLQKENGRVTAVVWQAAGEGIKPGEFQEFSFQAKNPQQSGELSWKAYQYYKDGSVVEWTGPQDEKTPAAVTVVGTPTAGTSAAGPAVGGEAGTPAAGAPAAPAAGAGVPAWAPWTALGLSIVSLILSLFATVKSGRKGAPAPRG</sequence>
<reference evidence="5 6" key="1">
    <citation type="journal article" date="2011" name="Stand. Genomic Sci.">
        <title>Complete genome sequence of the thermophilic, hydrogen-oxidizing Bacillus tusciae type strain (T2) and reclassification in the new genus, Kyrpidia gen. nov. as Kyrpidia tusciae comb. nov. and emendation of the family Alicyclobacillaceae da Costa and Rainey, 2010.</title>
        <authorList>
            <person name="Klenk H.P."/>
            <person name="Lapidus A."/>
            <person name="Chertkov O."/>
            <person name="Copeland A."/>
            <person name="Del Rio T.G."/>
            <person name="Nolan M."/>
            <person name="Lucas S."/>
            <person name="Chen F."/>
            <person name="Tice H."/>
            <person name="Cheng J.F."/>
            <person name="Han C."/>
            <person name="Bruce D."/>
            <person name="Goodwin L."/>
            <person name="Pitluck S."/>
            <person name="Pati A."/>
            <person name="Ivanova N."/>
            <person name="Mavromatis K."/>
            <person name="Daum C."/>
            <person name="Chen A."/>
            <person name="Palaniappan K."/>
            <person name="Chang Y.J."/>
            <person name="Land M."/>
            <person name="Hauser L."/>
            <person name="Jeffries C.D."/>
            <person name="Detter J.C."/>
            <person name="Rohde M."/>
            <person name="Abt B."/>
            <person name="Pukall R."/>
            <person name="Goker M."/>
            <person name="Bristow J."/>
            <person name="Markowitz V."/>
            <person name="Hugenholtz P."/>
            <person name="Eisen J.A."/>
        </authorList>
    </citation>
    <scope>NUCLEOTIDE SEQUENCE [LARGE SCALE GENOMIC DNA]</scope>
    <source>
        <strain evidence="5 6">DSM 2912</strain>
    </source>
</reference>
<dbReference type="Gene3D" id="2.60.40.2230">
    <property type="entry name" value="Uncharacterised protein YcnI-like PF07987, DUF1775"/>
    <property type="match status" value="1"/>
</dbReference>
<evidence type="ECO:0000313" key="6">
    <source>
        <dbReference type="Proteomes" id="UP000002368"/>
    </source>
</evidence>
<keyword evidence="6" id="KW-1185">Reference proteome</keyword>
<dbReference type="EMBL" id="CP002017">
    <property type="protein sequence ID" value="ADG05124.1"/>
    <property type="molecule type" value="Genomic_DNA"/>
</dbReference>
<dbReference type="AlphaFoldDB" id="D5WT20"/>
<feature type="transmembrane region" description="Helical" evidence="2">
    <location>
        <begin position="195"/>
        <end position="216"/>
    </location>
</feature>
<protein>
    <submittedName>
        <fullName evidence="5">Nuclear export factor GLE1</fullName>
    </submittedName>
</protein>
<feature type="region of interest" description="Disordered" evidence="1">
    <location>
        <begin position="161"/>
        <end position="180"/>
    </location>
</feature>
<feature type="signal peptide" evidence="3">
    <location>
        <begin position="1"/>
        <end position="31"/>
    </location>
</feature>
<evidence type="ECO:0000256" key="2">
    <source>
        <dbReference type="SAM" id="Phobius"/>
    </source>
</evidence>
<feature type="domain" description="YncI copper-binding" evidence="4">
    <location>
        <begin position="32"/>
        <end position="150"/>
    </location>
</feature>
<evidence type="ECO:0000259" key="4">
    <source>
        <dbReference type="Pfam" id="PF07987"/>
    </source>
</evidence>